<dbReference type="OrthoDB" id="178106at2157"/>
<feature type="transmembrane region" description="Helical" evidence="1">
    <location>
        <begin position="93"/>
        <end position="114"/>
    </location>
</feature>
<name>A0A8A2U8A0_9EURY</name>
<dbReference type="AlphaFoldDB" id="A0A8A2U8A0"/>
<keyword evidence="1" id="KW-0812">Transmembrane</keyword>
<protein>
    <submittedName>
        <fullName evidence="2">Uncharacterized protein</fullName>
    </submittedName>
</protein>
<evidence type="ECO:0000256" key="1">
    <source>
        <dbReference type="SAM" id="Phobius"/>
    </source>
</evidence>
<dbReference type="GeneID" id="63185229"/>
<evidence type="ECO:0000313" key="2">
    <source>
        <dbReference type="EMBL" id="QSW84884.1"/>
    </source>
</evidence>
<evidence type="ECO:0000313" key="3">
    <source>
        <dbReference type="Proteomes" id="UP000663191"/>
    </source>
</evidence>
<sequence>MSRRSTGILVCGLLAFVVGYALWPPGHVYWEGVARVIGEPLTLALVGLLAVSVGLVAGTLLEFSIAEFVAGGVIAYAAGMALIESVLTTDSPVHFLLYGALLVCFTLGVAIGAFRRRGSGDRTPRSERPSTE</sequence>
<organism evidence="2 3">
    <name type="scientific">Natrinema longum</name>
    <dbReference type="NCBI Taxonomy" id="370324"/>
    <lineage>
        <taxon>Archaea</taxon>
        <taxon>Methanobacteriati</taxon>
        <taxon>Methanobacteriota</taxon>
        <taxon>Stenosarchaea group</taxon>
        <taxon>Halobacteria</taxon>
        <taxon>Halobacteriales</taxon>
        <taxon>Natrialbaceae</taxon>
        <taxon>Natrinema</taxon>
    </lineage>
</organism>
<proteinExistence type="predicted"/>
<keyword evidence="1" id="KW-1133">Transmembrane helix</keyword>
<reference evidence="2 3" key="1">
    <citation type="journal article" date="2006" name="Int. J. Syst. Evol. Microbiol.">
        <title>Haloterrigena longa sp. nov. and Haloterrigena limicola sp. nov., extremely halophilic archaea isolated from a salt lake.</title>
        <authorList>
            <person name="Cui H.L."/>
            <person name="Tohty D."/>
            <person name="Zhou P.J."/>
            <person name="Liu S.J."/>
        </authorList>
    </citation>
    <scope>NUCLEOTIDE SEQUENCE [LARGE SCALE GENOMIC DNA]</scope>
    <source>
        <strain evidence="2 3">ABH32</strain>
    </source>
</reference>
<keyword evidence="1" id="KW-0472">Membrane</keyword>
<accession>A0A8A2U8A0</accession>
<keyword evidence="3" id="KW-1185">Reference proteome</keyword>
<gene>
    <name evidence="2" type="ORF">J0X27_15755</name>
</gene>
<feature type="transmembrane region" description="Helical" evidence="1">
    <location>
        <begin position="68"/>
        <end position="87"/>
    </location>
</feature>
<dbReference type="KEGG" id="hlo:J0X27_15755"/>
<feature type="transmembrane region" description="Helical" evidence="1">
    <location>
        <begin position="43"/>
        <end position="61"/>
    </location>
</feature>
<dbReference type="EMBL" id="CP071463">
    <property type="protein sequence ID" value="QSW84884.1"/>
    <property type="molecule type" value="Genomic_DNA"/>
</dbReference>
<feature type="transmembrane region" description="Helical" evidence="1">
    <location>
        <begin position="7"/>
        <end position="23"/>
    </location>
</feature>
<dbReference type="RefSeq" id="WP_207270091.1">
    <property type="nucleotide sequence ID" value="NZ_CP071463.1"/>
</dbReference>
<dbReference type="Proteomes" id="UP000663191">
    <property type="component" value="Chromosome"/>
</dbReference>